<protein>
    <submittedName>
        <fullName evidence="1">Uncharacterized protein</fullName>
    </submittedName>
</protein>
<dbReference type="OrthoDB" id="6730643at2759"/>
<gene>
    <name evidence="1" type="ORF">DIATSA_LOCUS7043</name>
</gene>
<dbReference type="AlphaFoldDB" id="A0A9N9R4B0"/>
<reference evidence="1" key="1">
    <citation type="submission" date="2021-12" db="EMBL/GenBank/DDBJ databases">
        <authorList>
            <person name="King R."/>
        </authorList>
    </citation>
    <scope>NUCLEOTIDE SEQUENCE</scope>
</reference>
<dbReference type="EMBL" id="OU893333">
    <property type="protein sequence ID" value="CAG9789297.1"/>
    <property type="molecule type" value="Genomic_DNA"/>
</dbReference>
<sequence>MLWRTTRTLEKHLNRLQPEPNVYVIENREMLLGVNYMFNVTAVNKDGTVEQPKTFNIDNTQGDNKLMIEGRNDMISVILVGAQMAYADNTFIINAEVTTCYYTQDYYVSINVLV</sequence>
<accession>A0A9N9R4B0</accession>
<dbReference type="Proteomes" id="UP001153714">
    <property type="component" value="Chromosome 2"/>
</dbReference>
<reference evidence="1" key="2">
    <citation type="submission" date="2022-10" db="EMBL/GenBank/DDBJ databases">
        <authorList>
            <consortium name="ENA_rothamsted_submissions"/>
            <consortium name="culmorum"/>
            <person name="King R."/>
        </authorList>
    </citation>
    <scope>NUCLEOTIDE SEQUENCE</scope>
</reference>
<evidence type="ECO:0000313" key="2">
    <source>
        <dbReference type="Proteomes" id="UP001153714"/>
    </source>
</evidence>
<name>A0A9N9R4B0_9NEOP</name>
<proteinExistence type="predicted"/>
<organism evidence="1 2">
    <name type="scientific">Diatraea saccharalis</name>
    <name type="common">sugarcane borer</name>
    <dbReference type="NCBI Taxonomy" id="40085"/>
    <lineage>
        <taxon>Eukaryota</taxon>
        <taxon>Metazoa</taxon>
        <taxon>Ecdysozoa</taxon>
        <taxon>Arthropoda</taxon>
        <taxon>Hexapoda</taxon>
        <taxon>Insecta</taxon>
        <taxon>Pterygota</taxon>
        <taxon>Neoptera</taxon>
        <taxon>Endopterygota</taxon>
        <taxon>Lepidoptera</taxon>
        <taxon>Glossata</taxon>
        <taxon>Ditrysia</taxon>
        <taxon>Pyraloidea</taxon>
        <taxon>Crambidae</taxon>
        <taxon>Crambinae</taxon>
        <taxon>Diatraea</taxon>
    </lineage>
</organism>
<keyword evidence="2" id="KW-1185">Reference proteome</keyword>
<evidence type="ECO:0000313" key="1">
    <source>
        <dbReference type="EMBL" id="CAG9789297.1"/>
    </source>
</evidence>